<geneLocation type="plasmid" evidence="2 3">
    <name>pl78</name>
</geneLocation>
<evidence type="ECO:0000313" key="2">
    <source>
        <dbReference type="EMBL" id="AWG43328.1"/>
    </source>
</evidence>
<gene>
    <name evidence="2" type="ORF">CR532_04850</name>
</gene>
<proteinExistence type="predicted"/>
<keyword evidence="1" id="KW-0812">Transmembrane</keyword>
<dbReference type="Proteomes" id="UP000244655">
    <property type="component" value="Plasmid pl78"/>
</dbReference>
<feature type="transmembrane region" description="Helical" evidence="1">
    <location>
        <begin position="31"/>
        <end position="52"/>
    </location>
</feature>
<name>A0A2S1LYF2_9SPIR</name>
<protein>
    <submittedName>
        <fullName evidence="2">Uncharacterized protein</fullName>
    </submittedName>
</protein>
<reference evidence="2 3" key="1">
    <citation type="submission" date="2018-01" db="EMBL/GenBank/DDBJ databases">
        <title>Genome sequence of Borrelia tachyglossi.</title>
        <authorList>
            <person name="Gofton A.W."/>
        </authorList>
    </citation>
    <scope>NUCLEOTIDE SEQUENCE [LARGE SCALE GENOMIC DNA]</scope>
    <source>
        <strain evidence="2 3">Bc-F10-1268</strain>
        <plasmid evidence="2 3">pl78</plasmid>
    </source>
</reference>
<keyword evidence="1" id="KW-0472">Membrane</keyword>
<evidence type="ECO:0000313" key="3">
    <source>
        <dbReference type="Proteomes" id="UP000244655"/>
    </source>
</evidence>
<dbReference type="RefSeq" id="WP_108729722.1">
    <property type="nucleotide sequence ID" value="NZ_CP025786.1"/>
</dbReference>
<organism evidence="2 3">
    <name type="scientific">Candidatus Borreliella tachyglossi</name>
    <dbReference type="NCBI Taxonomy" id="1964448"/>
    <lineage>
        <taxon>Bacteria</taxon>
        <taxon>Pseudomonadati</taxon>
        <taxon>Spirochaetota</taxon>
        <taxon>Spirochaetia</taxon>
        <taxon>Spirochaetales</taxon>
        <taxon>Borreliaceae</taxon>
        <taxon>Borreliella</taxon>
    </lineage>
</organism>
<keyword evidence="2" id="KW-0614">Plasmid</keyword>
<keyword evidence="3" id="KW-1185">Reference proteome</keyword>
<dbReference type="EMBL" id="CP025786">
    <property type="protein sequence ID" value="AWG43328.1"/>
    <property type="molecule type" value="Genomic_DNA"/>
</dbReference>
<evidence type="ECO:0000256" key="1">
    <source>
        <dbReference type="SAM" id="Phobius"/>
    </source>
</evidence>
<keyword evidence="1" id="KW-1133">Transmembrane helix</keyword>
<accession>A0A2S1LYF2</accession>
<dbReference type="AlphaFoldDB" id="A0A2S1LYF2"/>
<sequence length="80" mass="9472">MENNQFDNFDDVKIKDIKTGKVRNILIMGQGAVYVLVYIVIWSSICAVFYFWEMSGHKRQEVQVWHETKLHVPKNQNKSK</sequence>